<dbReference type="SUPFAM" id="SSF49464">
    <property type="entry name" value="Carboxypeptidase regulatory domain-like"/>
    <property type="match status" value="1"/>
</dbReference>
<dbReference type="FunFam" id="2.170.130.10:FF:000008">
    <property type="entry name" value="SusC/RagA family TonB-linked outer membrane protein"/>
    <property type="match status" value="1"/>
</dbReference>
<accession>A0A7W5ZNH4</accession>
<dbReference type="SUPFAM" id="SSF56935">
    <property type="entry name" value="Porins"/>
    <property type="match status" value="1"/>
</dbReference>
<dbReference type="Pfam" id="PF07715">
    <property type="entry name" value="Plug"/>
    <property type="match status" value="1"/>
</dbReference>
<feature type="compositionally biased region" description="Polar residues" evidence="10">
    <location>
        <begin position="1040"/>
        <end position="1057"/>
    </location>
</feature>
<evidence type="ECO:0000313" key="14">
    <source>
        <dbReference type="Proteomes" id="UP000541352"/>
    </source>
</evidence>
<dbReference type="PROSITE" id="PS52016">
    <property type="entry name" value="TONB_DEPENDENT_REC_3"/>
    <property type="match status" value="1"/>
</dbReference>
<comment type="subcellular location">
    <subcellularLocation>
        <location evidence="1 8">Cell outer membrane</location>
        <topology evidence="1 8">Multi-pass membrane protein</topology>
    </subcellularLocation>
</comment>
<dbReference type="InterPro" id="IPR000531">
    <property type="entry name" value="Beta-barrel_TonB"/>
</dbReference>
<dbReference type="Proteomes" id="UP000541352">
    <property type="component" value="Unassembled WGS sequence"/>
</dbReference>
<dbReference type="Pfam" id="PF00593">
    <property type="entry name" value="TonB_dep_Rec_b-barrel"/>
    <property type="match status" value="1"/>
</dbReference>
<keyword evidence="2 8" id="KW-0813">Transport</keyword>
<dbReference type="Pfam" id="PF13715">
    <property type="entry name" value="CarbopepD_reg_2"/>
    <property type="match status" value="1"/>
</dbReference>
<evidence type="ECO:0000256" key="3">
    <source>
        <dbReference type="ARBA" id="ARBA00022452"/>
    </source>
</evidence>
<dbReference type="InterPro" id="IPR037066">
    <property type="entry name" value="Plug_dom_sf"/>
</dbReference>
<comment type="caution">
    <text evidence="13">The sequence shown here is derived from an EMBL/GenBank/DDBJ whole genome shotgun (WGS) entry which is preliminary data.</text>
</comment>
<keyword evidence="3 8" id="KW-1134">Transmembrane beta strand</keyword>
<dbReference type="Gene3D" id="2.40.170.20">
    <property type="entry name" value="TonB-dependent receptor, beta-barrel domain"/>
    <property type="match status" value="1"/>
</dbReference>
<name>A0A7W5ZNH4_9BACT</name>
<sequence>MKKRLQIQKNLIRLMKFSLIQCCIAMIFVGVSLARDVVAQELLSRKISIQIDNQSMSSALVLIEKQANVKFTYRPKIVESTQKISLNATNEPLSQLLDRLFIPYKIKYKVISNQIILSRLSASASSELNPPIEEKNFEPNPSLEALADISVSGTVVDDKGGVLPGVNIFIKGTQKGATTDENGKFSIAVPNAQAVLVFSFVGYKPQEVIVGNRSSINITLLTDEKALGEVVVVGYGSQRKQDITSAISVINMKDIGEQPANNMNQMIQGRAAGVVVKQKSGTPGGAFEVRVRGIGSLGAGSDPLYVIDGFAVGTSVGQNLNPNDIESISILKDAASTAIYGARGSNGVVLITTKNAKEGKVDVNLSLDYGVQNVPSTRRVKMLNGVEFAQFKKEVFEDGIRYFQNREPTLEEVPIGFRYPEQTKYSTDWFGAIMHNNAPYTDANLTISSGKGPLRSMLSVGYYKEEGTITNTNYDRLSLRSNIGGQVNKFLNVGVNVNGSYTKQNLANTDGRSALVGGALLMDPREPIYNTDGSLRPYIGGVDGVFGFPNPLFVLKNVLRRRNIADILTSAFAEVSIMKNLKFRTSANIKLNYNTFKEYVPSTIGLSVASGTAGAPPRIATAQEVVEQLQNLSFDQLLTYSPQIGNNQTLEAMAGFTSQREILRGTAGSANTFPDDLVQYLGAGSIRASNSYENGWSLLAYFARVNYAFKDKYLLSASFRREGSSRFGAQNKYGDFPAASVGWRLSEESFMPKFSWLSDVKLRASWGVTGNNNIGNYPSLAFVGANNYILGNAFAPGKVISSFANSGLKWEKSNQLDIGLDIATFNNKLLFTFEYYNKLTNDMLLPVSIPAVSGFTTSLDNIGKVRNRGVEIGVDFRTSLGAVNFRTNGNITFNRSQILAIKGVNDMLWYGSFYGGYNVQKVGRPIGMIYGYKKMGIFNTQAEIDGWAKQDGVIPGGMKFADTNGDGVITYDTQDMVEIGNPNPAFTWAWTGAADYRSFDLNVLFVGAYDFDIYRNIEASTMNMDGVFNVLDKAKDRWRSPSNPGSNPDAKNSQGGTNYFKWSRESSERYVYDGTYTWLKSVTLGYTLPKFKSVLSGARVFVTANNLLLFSKYPGNNPDAGVRGGTELNNDDESYPVPRTWAVGAKFNF</sequence>
<gene>
    <name evidence="13" type="ORF">FHS57_003976</name>
</gene>
<evidence type="ECO:0000256" key="7">
    <source>
        <dbReference type="ARBA" id="ARBA00023237"/>
    </source>
</evidence>
<feature type="domain" description="TonB-dependent receptor plug" evidence="12">
    <location>
        <begin position="240"/>
        <end position="348"/>
    </location>
</feature>
<evidence type="ECO:0000313" key="13">
    <source>
        <dbReference type="EMBL" id="MBB3839965.1"/>
    </source>
</evidence>
<keyword evidence="6 8" id="KW-0472">Membrane</keyword>
<reference evidence="13 14" key="1">
    <citation type="submission" date="2020-08" db="EMBL/GenBank/DDBJ databases">
        <title>Genomic Encyclopedia of Type Strains, Phase IV (KMG-IV): sequencing the most valuable type-strain genomes for metagenomic binning, comparative biology and taxonomic classification.</title>
        <authorList>
            <person name="Goeker M."/>
        </authorList>
    </citation>
    <scope>NUCLEOTIDE SEQUENCE [LARGE SCALE GENOMIC DNA]</scope>
    <source>
        <strain evidence="13 14">DSM 17976</strain>
    </source>
</reference>
<dbReference type="InterPro" id="IPR012910">
    <property type="entry name" value="Plug_dom"/>
</dbReference>
<evidence type="ECO:0000259" key="12">
    <source>
        <dbReference type="Pfam" id="PF07715"/>
    </source>
</evidence>
<dbReference type="NCBIfam" id="TIGR04057">
    <property type="entry name" value="SusC_RagA_signa"/>
    <property type="match status" value="1"/>
</dbReference>
<evidence type="ECO:0000256" key="1">
    <source>
        <dbReference type="ARBA" id="ARBA00004571"/>
    </source>
</evidence>
<dbReference type="RefSeq" id="WP_229601399.1">
    <property type="nucleotide sequence ID" value="NZ_JACIBY010000008.1"/>
</dbReference>
<comment type="similarity">
    <text evidence="8 9">Belongs to the TonB-dependent receptor family.</text>
</comment>
<organism evidence="13 14">
    <name type="scientific">Runella defluvii</name>
    <dbReference type="NCBI Taxonomy" id="370973"/>
    <lineage>
        <taxon>Bacteria</taxon>
        <taxon>Pseudomonadati</taxon>
        <taxon>Bacteroidota</taxon>
        <taxon>Cytophagia</taxon>
        <taxon>Cytophagales</taxon>
        <taxon>Spirosomataceae</taxon>
        <taxon>Runella</taxon>
    </lineage>
</organism>
<dbReference type="GO" id="GO:0009279">
    <property type="term" value="C:cell outer membrane"/>
    <property type="evidence" value="ECO:0007669"/>
    <property type="project" value="UniProtKB-SubCell"/>
</dbReference>
<evidence type="ECO:0000256" key="2">
    <source>
        <dbReference type="ARBA" id="ARBA00022448"/>
    </source>
</evidence>
<evidence type="ECO:0000256" key="8">
    <source>
        <dbReference type="PROSITE-ProRule" id="PRU01360"/>
    </source>
</evidence>
<dbReference type="EMBL" id="JACIBY010000008">
    <property type="protein sequence ID" value="MBB3839965.1"/>
    <property type="molecule type" value="Genomic_DNA"/>
</dbReference>
<keyword evidence="5 9" id="KW-0798">TonB box</keyword>
<feature type="region of interest" description="Disordered" evidence="10">
    <location>
        <begin position="1038"/>
        <end position="1058"/>
    </location>
</feature>
<dbReference type="NCBIfam" id="TIGR04056">
    <property type="entry name" value="OMP_RagA_SusC"/>
    <property type="match status" value="1"/>
</dbReference>
<protein>
    <submittedName>
        <fullName evidence="13">TonB-linked SusC/RagA family outer membrane protein</fullName>
    </submittedName>
</protein>
<evidence type="ECO:0000256" key="10">
    <source>
        <dbReference type="SAM" id="MobiDB-lite"/>
    </source>
</evidence>
<keyword evidence="7 8" id="KW-0998">Cell outer membrane</keyword>
<evidence type="ECO:0000256" key="4">
    <source>
        <dbReference type="ARBA" id="ARBA00022692"/>
    </source>
</evidence>
<evidence type="ECO:0000256" key="6">
    <source>
        <dbReference type="ARBA" id="ARBA00023136"/>
    </source>
</evidence>
<dbReference type="InterPro" id="IPR023997">
    <property type="entry name" value="TonB-dep_OMP_SusC/RagA_CS"/>
</dbReference>
<dbReference type="AlphaFoldDB" id="A0A7W5ZNH4"/>
<evidence type="ECO:0000259" key="11">
    <source>
        <dbReference type="Pfam" id="PF00593"/>
    </source>
</evidence>
<dbReference type="Gene3D" id="2.170.130.10">
    <property type="entry name" value="TonB-dependent receptor, plug domain"/>
    <property type="match status" value="1"/>
</dbReference>
<feature type="domain" description="TonB-dependent receptor-like beta-barrel" evidence="11">
    <location>
        <begin position="587"/>
        <end position="919"/>
    </location>
</feature>
<dbReference type="InterPro" id="IPR023996">
    <property type="entry name" value="TonB-dep_OMP_SusC/RagA"/>
</dbReference>
<dbReference type="InterPro" id="IPR039426">
    <property type="entry name" value="TonB-dep_rcpt-like"/>
</dbReference>
<dbReference type="Gene3D" id="2.60.40.1120">
    <property type="entry name" value="Carboxypeptidase-like, regulatory domain"/>
    <property type="match status" value="1"/>
</dbReference>
<keyword evidence="4 8" id="KW-0812">Transmembrane</keyword>
<dbReference type="InterPro" id="IPR036942">
    <property type="entry name" value="Beta-barrel_TonB_sf"/>
</dbReference>
<keyword evidence="14" id="KW-1185">Reference proteome</keyword>
<evidence type="ECO:0000256" key="5">
    <source>
        <dbReference type="ARBA" id="ARBA00023077"/>
    </source>
</evidence>
<dbReference type="Gene3D" id="3.55.50.30">
    <property type="match status" value="1"/>
</dbReference>
<proteinExistence type="inferred from homology"/>
<dbReference type="InterPro" id="IPR008969">
    <property type="entry name" value="CarboxyPept-like_regulatory"/>
</dbReference>
<evidence type="ECO:0000256" key="9">
    <source>
        <dbReference type="RuleBase" id="RU003357"/>
    </source>
</evidence>